<dbReference type="Gene3D" id="2.60.200.60">
    <property type="match status" value="1"/>
</dbReference>
<evidence type="ECO:0000313" key="2">
    <source>
        <dbReference type="EMBL" id="DAE21236.1"/>
    </source>
</evidence>
<sequence>MPAATRKGDSTSGTCNKGLPCCSHGRSGTNDTTSPNVFINRKGAHRLQDTGPTNCPHGGTFARATGSSTVFINGRPATRIGDITTCQSCGVSGTHVQGSPNVFIGG</sequence>
<reference evidence="2" key="1">
    <citation type="journal article" date="2021" name="Proc. Natl. Acad. Sci. U.S.A.">
        <title>A Catalog of Tens of Thousands of Viruses from Human Metagenomes Reveals Hidden Associations with Chronic Diseases.</title>
        <authorList>
            <person name="Tisza M.J."/>
            <person name="Buck C.B."/>
        </authorList>
    </citation>
    <scope>NUCLEOTIDE SEQUENCE</scope>
    <source>
        <strain evidence="2">CtkvU4</strain>
    </source>
</reference>
<feature type="compositionally biased region" description="Polar residues" evidence="1">
    <location>
        <begin position="26"/>
        <end position="35"/>
    </location>
</feature>
<name>A0A8S5QRG3_9CAUD</name>
<dbReference type="InterPro" id="IPR008727">
    <property type="entry name" value="PAAR_motif"/>
</dbReference>
<dbReference type="Pfam" id="PF05488">
    <property type="entry name" value="PAAR_motif"/>
    <property type="match status" value="1"/>
</dbReference>
<organism evidence="2">
    <name type="scientific">Caudovirales sp. ctkvU4</name>
    <dbReference type="NCBI Taxonomy" id="2826783"/>
    <lineage>
        <taxon>Viruses</taxon>
        <taxon>Duplodnaviria</taxon>
        <taxon>Heunggongvirae</taxon>
        <taxon>Uroviricota</taxon>
        <taxon>Caudoviricetes</taxon>
    </lineage>
</organism>
<dbReference type="EMBL" id="BK015710">
    <property type="protein sequence ID" value="DAE21236.1"/>
    <property type="molecule type" value="Genomic_DNA"/>
</dbReference>
<proteinExistence type="predicted"/>
<protein>
    <submittedName>
        <fullName evidence="2">Baseplate wedge protein</fullName>
    </submittedName>
</protein>
<accession>A0A8S5QRG3</accession>
<evidence type="ECO:0000256" key="1">
    <source>
        <dbReference type="SAM" id="MobiDB-lite"/>
    </source>
</evidence>
<feature type="region of interest" description="Disordered" evidence="1">
    <location>
        <begin position="1"/>
        <end position="35"/>
    </location>
</feature>